<dbReference type="Proteomes" id="UP001147695">
    <property type="component" value="Unassembled WGS sequence"/>
</dbReference>
<feature type="region of interest" description="Disordered" evidence="1">
    <location>
        <begin position="1"/>
        <end position="31"/>
    </location>
</feature>
<gene>
    <name evidence="2" type="ORF">N7452_005202</name>
</gene>
<evidence type="ECO:0000256" key="1">
    <source>
        <dbReference type="SAM" id="MobiDB-lite"/>
    </source>
</evidence>
<feature type="compositionally biased region" description="Polar residues" evidence="1">
    <location>
        <begin position="1"/>
        <end position="16"/>
    </location>
</feature>
<name>A0A9W9QKY9_PENBR</name>
<organism evidence="2 3">
    <name type="scientific">Penicillium brevicompactum</name>
    <dbReference type="NCBI Taxonomy" id="5074"/>
    <lineage>
        <taxon>Eukaryota</taxon>
        <taxon>Fungi</taxon>
        <taxon>Dikarya</taxon>
        <taxon>Ascomycota</taxon>
        <taxon>Pezizomycotina</taxon>
        <taxon>Eurotiomycetes</taxon>
        <taxon>Eurotiomycetidae</taxon>
        <taxon>Eurotiales</taxon>
        <taxon>Aspergillaceae</taxon>
        <taxon>Penicillium</taxon>
    </lineage>
</organism>
<protein>
    <submittedName>
        <fullName evidence="2">Uncharacterized protein</fullName>
    </submittedName>
</protein>
<proteinExistence type="predicted"/>
<reference evidence="2" key="1">
    <citation type="submission" date="2022-12" db="EMBL/GenBank/DDBJ databases">
        <authorList>
            <person name="Petersen C."/>
        </authorList>
    </citation>
    <scope>NUCLEOTIDE SEQUENCE</scope>
    <source>
        <strain evidence="2">IBT 35673</strain>
    </source>
</reference>
<dbReference type="AlphaFoldDB" id="A0A9W9QKY9"/>
<dbReference type="EMBL" id="JAPZBQ010000003">
    <property type="protein sequence ID" value="KAJ5338474.1"/>
    <property type="molecule type" value="Genomic_DNA"/>
</dbReference>
<comment type="caution">
    <text evidence="2">The sequence shown here is derived from an EMBL/GenBank/DDBJ whole genome shotgun (WGS) entry which is preliminary data.</text>
</comment>
<reference evidence="2" key="2">
    <citation type="journal article" date="2023" name="IMA Fungus">
        <title>Comparative genomic study of the Penicillium genus elucidates a diverse pangenome and 15 lateral gene transfer events.</title>
        <authorList>
            <person name="Petersen C."/>
            <person name="Sorensen T."/>
            <person name="Nielsen M.R."/>
            <person name="Sondergaard T.E."/>
            <person name="Sorensen J.L."/>
            <person name="Fitzpatrick D.A."/>
            <person name="Frisvad J.C."/>
            <person name="Nielsen K.L."/>
        </authorList>
    </citation>
    <scope>NUCLEOTIDE SEQUENCE</scope>
    <source>
        <strain evidence="2">IBT 35673</strain>
    </source>
</reference>
<accession>A0A9W9QKY9</accession>
<evidence type="ECO:0000313" key="3">
    <source>
        <dbReference type="Proteomes" id="UP001147695"/>
    </source>
</evidence>
<sequence>MAARSSTTKLDSQGPDQSWLPEMEGISKPLCGERPGMFENYYEPSTVHVDESTRLEARTNIPRVILKDTMRKILALEWERHPQVAEGVV</sequence>
<evidence type="ECO:0000313" key="2">
    <source>
        <dbReference type="EMBL" id="KAJ5338474.1"/>
    </source>
</evidence>